<proteinExistence type="predicted"/>
<organism evidence="1 2">
    <name type="scientific">Bacteroides faecium</name>
    <dbReference type="NCBI Taxonomy" id="2715212"/>
    <lineage>
        <taxon>Bacteria</taxon>
        <taxon>Pseudomonadati</taxon>
        <taxon>Bacteroidota</taxon>
        <taxon>Bacteroidia</taxon>
        <taxon>Bacteroidales</taxon>
        <taxon>Bacteroidaceae</taxon>
        <taxon>Bacteroides</taxon>
    </lineage>
</organism>
<dbReference type="InterPro" id="IPR026408">
    <property type="entry name" value="GG_sam_targ_CFB"/>
</dbReference>
<sequence length="88" mass="10059">MKKLKKLDLKQVELSDDEMKVLIGGKMIYNCIRTQKYDDTGAIFYKFSTDSLSLANSWCAFWESAGWDTTVIPVDDGSGNQNVPYYYV</sequence>
<protein>
    <submittedName>
        <fullName evidence="1">RSAM-modified peptide</fullName>
    </submittedName>
</protein>
<dbReference type="EMBL" id="CP050831">
    <property type="protein sequence ID" value="QIU93289.1"/>
    <property type="molecule type" value="Genomic_DNA"/>
</dbReference>
<keyword evidence="2" id="KW-1185">Reference proteome</keyword>
<dbReference type="Proteomes" id="UP000501780">
    <property type="component" value="Chromosome"/>
</dbReference>
<name>A0A6H0KJ69_9BACE</name>
<dbReference type="KEGG" id="bfc:BacF7301_03605"/>
<gene>
    <name evidence="1" type="ORF">BacF7301_03605</name>
</gene>
<dbReference type="RefSeq" id="WP_167960292.1">
    <property type="nucleotide sequence ID" value="NZ_CP050831.1"/>
</dbReference>
<accession>A0A6H0KJ69</accession>
<dbReference type="NCBIfam" id="TIGR04149">
    <property type="entry name" value="GG_sam_targ_CFB"/>
    <property type="match status" value="1"/>
</dbReference>
<evidence type="ECO:0000313" key="2">
    <source>
        <dbReference type="Proteomes" id="UP000501780"/>
    </source>
</evidence>
<reference evidence="1 2" key="1">
    <citation type="submission" date="2020-03" db="EMBL/GenBank/DDBJ databases">
        <title>Genomic analysis of Bacteroides faecium CBA7301.</title>
        <authorList>
            <person name="Kim J."/>
            <person name="Roh S.W."/>
        </authorList>
    </citation>
    <scope>NUCLEOTIDE SEQUENCE [LARGE SCALE GENOMIC DNA]</scope>
    <source>
        <strain evidence="1 2">CBA7301</strain>
    </source>
</reference>
<dbReference type="AlphaFoldDB" id="A0A6H0KJ69"/>
<evidence type="ECO:0000313" key="1">
    <source>
        <dbReference type="EMBL" id="QIU93289.1"/>
    </source>
</evidence>